<dbReference type="SUPFAM" id="SSF103378">
    <property type="entry name" value="2-methylcitrate dehydratase PrpD"/>
    <property type="match status" value="1"/>
</dbReference>
<organism evidence="4 5">
    <name type="scientific">Actinomadura luteofluorescens</name>
    <dbReference type="NCBI Taxonomy" id="46163"/>
    <lineage>
        <taxon>Bacteria</taxon>
        <taxon>Bacillati</taxon>
        <taxon>Actinomycetota</taxon>
        <taxon>Actinomycetes</taxon>
        <taxon>Streptosporangiales</taxon>
        <taxon>Thermomonosporaceae</taxon>
        <taxon>Actinomadura</taxon>
    </lineage>
</organism>
<dbReference type="InterPro" id="IPR005656">
    <property type="entry name" value="MmgE_PrpD"/>
</dbReference>
<dbReference type="InterPro" id="IPR042188">
    <property type="entry name" value="MmgE/PrpD_sf_2"/>
</dbReference>
<sequence length="419" mass="42796">MSTLDDLAARAARAPRAATPGARGLAALHVLDTLGCVVSGATHPIAGPPARYFGDSLRDRVLRWSAQAHLDEFDALHAGAAVVPAAVVVPAALLVAQHEGRPGAAVVDAVLAGYEAVVEAGLRFGGAALYASGWWPTALFGPIGAAAATAVLLELDEERTASALAVAAAGLGGLLSSGRFGEAHYLLPGRASADGVEAAYLTRAGATGSAALLDRPAALALARPPAPASPTAGVHLERCGFKPYPCARPLHAVIDALRALDARNATHVEVALPSGLMSFVNADRKVPGPAEASAGAAFAVTAALSGTPEDVSTFRRARIADDVPAVTLVPDPALDALLPDHWAARVTVETPSGRASRRVVDALGSPARPLSREAVLSKFDTLTACALTDWRDRCLALDDLADVTALTQDITQAAEPQGR</sequence>
<comment type="caution">
    <text evidence="4">The sequence shown here is derived from an EMBL/GenBank/DDBJ whole genome shotgun (WGS) entry which is preliminary data.</text>
</comment>
<dbReference type="Gene3D" id="1.10.4100.10">
    <property type="entry name" value="2-methylcitrate dehydratase PrpD"/>
    <property type="match status" value="1"/>
</dbReference>
<reference evidence="4 5" key="1">
    <citation type="submission" date="2020-07" db="EMBL/GenBank/DDBJ databases">
        <title>Sequencing the genomes of 1000 actinobacteria strains.</title>
        <authorList>
            <person name="Klenk H.-P."/>
        </authorList>
    </citation>
    <scope>NUCLEOTIDE SEQUENCE [LARGE SCALE GENOMIC DNA]</scope>
    <source>
        <strain evidence="4 5">DSM 40398</strain>
    </source>
</reference>
<dbReference type="InterPro" id="IPR045337">
    <property type="entry name" value="MmgE_PrpD_C"/>
</dbReference>
<evidence type="ECO:0000256" key="1">
    <source>
        <dbReference type="ARBA" id="ARBA00006174"/>
    </source>
</evidence>
<proteinExistence type="inferred from homology"/>
<dbReference type="GO" id="GO:0016829">
    <property type="term" value="F:lyase activity"/>
    <property type="evidence" value="ECO:0007669"/>
    <property type="project" value="InterPro"/>
</dbReference>
<keyword evidence="5" id="KW-1185">Reference proteome</keyword>
<evidence type="ECO:0000313" key="4">
    <source>
        <dbReference type="EMBL" id="NYD44837.1"/>
    </source>
</evidence>
<dbReference type="AlphaFoldDB" id="A0A7Y9EC34"/>
<protein>
    <submittedName>
        <fullName evidence="4">2-methylcitrate dehydratase PrpD</fullName>
    </submittedName>
</protein>
<dbReference type="PANTHER" id="PTHR16943">
    <property type="entry name" value="2-METHYLCITRATE DEHYDRATASE-RELATED"/>
    <property type="match status" value="1"/>
</dbReference>
<dbReference type="Pfam" id="PF03972">
    <property type="entry name" value="MmgE_PrpD_N"/>
    <property type="match status" value="1"/>
</dbReference>
<dbReference type="EMBL" id="JACCBA010000001">
    <property type="protein sequence ID" value="NYD44837.1"/>
    <property type="molecule type" value="Genomic_DNA"/>
</dbReference>
<evidence type="ECO:0000259" key="2">
    <source>
        <dbReference type="Pfam" id="PF03972"/>
    </source>
</evidence>
<name>A0A7Y9EC34_9ACTN</name>
<dbReference type="Pfam" id="PF19305">
    <property type="entry name" value="MmgE_PrpD_C"/>
    <property type="match status" value="1"/>
</dbReference>
<gene>
    <name evidence="4" type="ORF">BJY14_000820</name>
</gene>
<feature type="domain" description="MmgE/PrpD C-terminal" evidence="3">
    <location>
        <begin position="244"/>
        <end position="389"/>
    </location>
</feature>
<accession>A0A7Y9EC34</accession>
<dbReference type="Proteomes" id="UP000529783">
    <property type="component" value="Unassembled WGS sequence"/>
</dbReference>
<comment type="similarity">
    <text evidence="1">Belongs to the PrpD family.</text>
</comment>
<dbReference type="InterPro" id="IPR036148">
    <property type="entry name" value="MmgE/PrpD_sf"/>
</dbReference>
<dbReference type="InterPro" id="IPR042183">
    <property type="entry name" value="MmgE/PrpD_sf_1"/>
</dbReference>
<dbReference type="InterPro" id="IPR045336">
    <property type="entry name" value="MmgE_PrpD_N"/>
</dbReference>
<dbReference type="RefSeq" id="WP_179842358.1">
    <property type="nucleotide sequence ID" value="NZ_JACCBA010000001.1"/>
</dbReference>
<dbReference type="Gene3D" id="3.30.1330.120">
    <property type="entry name" value="2-methylcitrate dehydratase PrpD"/>
    <property type="match status" value="1"/>
</dbReference>
<evidence type="ECO:0000313" key="5">
    <source>
        <dbReference type="Proteomes" id="UP000529783"/>
    </source>
</evidence>
<evidence type="ECO:0000259" key="3">
    <source>
        <dbReference type="Pfam" id="PF19305"/>
    </source>
</evidence>
<feature type="domain" description="MmgE/PrpD N-terminal" evidence="2">
    <location>
        <begin position="65"/>
        <end position="217"/>
    </location>
</feature>
<dbReference type="PANTHER" id="PTHR16943:SF8">
    <property type="entry name" value="2-METHYLCITRATE DEHYDRATASE"/>
    <property type="match status" value="1"/>
</dbReference>